<proteinExistence type="predicted"/>
<gene>
    <name evidence="9" type="ORF">BPMI_01268c</name>
</gene>
<dbReference type="PRINTS" id="PR00606">
    <property type="entry name" value="CYTCHROMECID"/>
</dbReference>
<protein>
    <submittedName>
        <fullName evidence="9">Cytochrome c551/c552</fullName>
    </submittedName>
</protein>
<keyword evidence="4" id="KW-0249">Electron transport</keyword>
<accession>A0ABR5HKY5</accession>
<keyword evidence="5 6" id="KW-0408">Iron</keyword>
<dbReference type="InterPro" id="IPR009056">
    <property type="entry name" value="Cyt_c-like_dom"/>
</dbReference>
<evidence type="ECO:0000313" key="9">
    <source>
        <dbReference type="EMBL" id="KMQ80046.1"/>
    </source>
</evidence>
<sequence length="112" mass="11436">MMRFAFVTALFGAASSAFAAEQPVNAASAMAIARGNACIGCHAIDRKLVGPSFQQIADKYKGDGQALAKLAAKMKTGGAGVWGSITMPSHPGMSDADVRTVVAWVLAGAPPK</sequence>
<keyword evidence="1" id="KW-0813">Transport</keyword>
<name>A0ABR5HKY5_9BURK</name>
<dbReference type="Pfam" id="PF00034">
    <property type="entry name" value="Cytochrom_C"/>
    <property type="match status" value="1"/>
</dbReference>
<dbReference type="EMBL" id="LELG01000181">
    <property type="protein sequence ID" value="KMQ80046.1"/>
    <property type="molecule type" value="Genomic_DNA"/>
</dbReference>
<evidence type="ECO:0000256" key="2">
    <source>
        <dbReference type="ARBA" id="ARBA00022617"/>
    </source>
</evidence>
<keyword evidence="10" id="KW-1185">Reference proteome</keyword>
<evidence type="ECO:0000256" key="6">
    <source>
        <dbReference type="PROSITE-ProRule" id="PRU00433"/>
    </source>
</evidence>
<dbReference type="Gene3D" id="1.10.760.10">
    <property type="entry name" value="Cytochrome c-like domain"/>
    <property type="match status" value="1"/>
</dbReference>
<feature type="signal peptide" evidence="7">
    <location>
        <begin position="1"/>
        <end position="19"/>
    </location>
</feature>
<keyword evidence="2 6" id="KW-0349">Heme</keyword>
<comment type="caution">
    <text evidence="9">The sequence shown here is derived from an EMBL/GenBank/DDBJ whole genome shotgun (WGS) entry which is preliminary data.</text>
</comment>
<evidence type="ECO:0000256" key="5">
    <source>
        <dbReference type="ARBA" id="ARBA00023004"/>
    </source>
</evidence>
<dbReference type="InterPro" id="IPR002324">
    <property type="entry name" value="Cyt_c_ID"/>
</dbReference>
<feature type="domain" description="Cytochrome c" evidence="8">
    <location>
        <begin position="24"/>
        <end position="109"/>
    </location>
</feature>
<evidence type="ECO:0000256" key="7">
    <source>
        <dbReference type="SAM" id="SignalP"/>
    </source>
</evidence>
<evidence type="ECO:0000259" key="8">
    <source>
        <dbReference type="PROSITE" id="PS51007"/>
    </source>
</evidence>
<reference evidence="9 10" key="1">
    <citation type="submission" date="2015-06" db="EMBL/GenBank/DDBJ databases">
        <title>Comparative genomics of Burkholderia leaf nodule symbionts.</title>
        <authorList>
            <person name="Carlier A."/>
            <person name="Eberl L."/>
            <person name="Pinto-Carbo M."/>
        </authorList>
    </citation>
    <scope>NUCLEOTIDE SEQUENCE [LARGE SCALE GENOMIC DNA]</scope>
    <source>
        <strain evidence="9 10">UZHbot3</strain>
    </source>
</reference>
<evidence type="ECO:0000313" key="10">
    <source>
        <dbReference type="Proteomes" id="UP000242951"/>
    </source>
</evidence>
<evidence type="ECO:0000256" key="4">
    <source>
        <dbReference type="ARBA" id="ARBA00022982"/>
    </source>
</evidence>
<dbReference type="SUPFAM" id="SSF46626">
    <property type="entry name" value="Cytochrome c"/>
    <property type="match status" value="1"/>
</dbReference>
<dbReference type="InterPro" id="IPR036909">
    <property type="entry name" value="Cyt_c-like_dom_sf"/>
</dbReference>
<keyword evidence="3 6" id="KW-0479">Metal-binding</keyword>
<feature type="chain" id="PRO_5045242160" evidence="7">
    <location>
        <begin position="20"/>
        <end position="112"/>
    </location>
</feature>
<evidence type="ECO:0000256" key="3">
    <source>
        <dbReference type="ARBA" id="ARBA00022723"/>
    </source>
</evidence>
<evidence type="ECO:0000256" key="1">
    <source>
        <dbReference type="ARBA" id="ARBA00022448"/>
    </source>
</evidence>
<dbReference type="Proteomes" id="UP000242951">
    <property type="component" value="Unassembled WGS sequence"/>
</dbReference>
<organism evidence="9 10">
    <name type="scientific">Candidatus Burkholderia pumila</name>
    <dbReference type="NCBI Taxonomy" id="1090375"/>
    <lineage>
        <taxon>Bacteria</taxon>
        <taxon>Pseudomonadati</taxon>
        <taxon>Pseudomonadota</taxon>
        <taxon>Betaproteobacteria</taxon>
        <taxon>Burkholderiales</taxon>
        <taxon>Burkholderiaceae</taxon>
        <taxon>Burkholderia</taxon>
    </lineage>
</organism>
<keyword evidence="7" id="KW-0732">Signal</keyword>
<dbReference type="PROSITE" id="PS51007">
    <property type="entry name" value="CYTC"/>
    <property type="match status" value="1"/>
</dbReference>